<keyword evidence="12" id="KW-1185">Reference proteome</keyword>
<comment type="caution">
    <text evidence="11">The sequence shown here is derived from an EMBL/GenBank/DDBJ whole genome shotgun (WGS) entry which is preliminary data.</text>
</comment>
<dbReference type="GO" id="GO:0005085">
    <property type="term" value="F:guanyl-nucleotide exchange factor activity"/>
    <property type="evidence" value="ECO:0007669"/>
    <property type="project" value="TreeGrafter"/>
</dbReference>
<reference evidence="11 12" key="1">
    <citation type="submission" date="2019-11" db="EMBL/GenBank/DDBJ databases">
        <title>Whole genome sequence of Oryza granulata.</title>
        <authorList>
            <person name="Li W."/>
        </authorList>
    </citation>
    <scope>NUCLEOTIDE SEQUENCE [LARGE SCALE GENOMIC DNA]</scope>
    <source>
        <strain evidence="12">cv. Menghai</strain>
        <tissue evidence="11">Leaf</tissue>
    </source>
</reference>
<dbReference type="GO" id="GO:0003743">
    <property type="term" value="F:translation initiation factor activity"/>
    <property type="evidence" value="ECO:0007669"/>
    <property type="project" value="UniProtKB-KW"/>
</dbReference>
<feature type="compositionally biased region" description="Polar residues" evidence="10">
    <location>
        <begin position="1"/>
        <end position="14"/>
    </location>
</feature>
<evidence type="ECO:0000256" key="3">
    <source>
        <dbReference type="ARBA" id="ARBA00022490"/>
    </source>
</evidence>
<dbReference type="PANTHER" id="PTHR45860">
    <property type="entry name" value="TRANSLATION INITIATION FACTOR EIF-2B SUBUNIT ALPHA"/>
    <property type="match status" value="1"/>
</dbReference>
<dbReference type="InterPro" id="IPR000649">
    <property type="entry name" value="IF-2B-related"/>
</dbReference>
<dbReference type="GO" id="GO:0005851">
    <property type="term" value="C:eukaryotic translation initiation factor 2B complex"/>
    <property type="evidence" value="ECO:0007669"/>
    <property type="project" value="TreeGrafter"/>
</dbReference>
<proteinExistence type="inferred from homology"/>
<comment type="subcellular location">
    <subcellularLocation>
        <location evidence="1">Cytoplasm</location>
        <location evidence="1">Cytosol</location>
    </subcellularLocation>
</comment>
<comment type="subunit">
    <text evidence="8">Component of the translation initiation factor 2B (eIF2B) complex which is a heterodecamer of two sets of five different subunits: alpha, beta, gamma, delta and epsilon. Subunits alpha, beta and delta comprise a regulatory subcomplex and subunits epsilon and gamma comprise a catalytic subcomplex. Within the complex, the hexameric regulatory complex resides at the center, with the two heterodimeric catalytic subcomplexes bound on opposite sides.</text>
</comment>
<keyword evidence="5" id="KW-0648">Protein biosynthesis</keyword>
<dbReference type="OrthoDB" id="10249309at2759"/>
<comment type="similarity">
    <text evidence="2 9">Belongs to the eIF-2B alpha/beta/delta subunits family.</text>
</comment>
<dbReference type="InterPro" id="IPR042528">
    <property type="entry name" value="elF-2B_alpha_N"/>
</dbReference>
<dbReference type="Gene3D" id="1.20.120.1070">
    <property type="entry name" value="Translation initiation factor eIF-2B, N-terminal domain"/>
    <property type="match status" value="1"/>
</dbReference>
<name>A0A6G1C431_9ORYZ</name>
<dbReference type="InterPro" id="IPR042529">
    <property type="entry name" value="IF_2B-like_C"/>
</dbReference>
<feature type="region of interest" description="Disordered" evidence="10">
    <location>
        <begin position="1"/>
        <end position="37"/>
    </location>
</feature>
<accession>A0A6G1C431</accession>
<dbReference type="InterPro" id="IPR051501">
    <property type="entry name" value="eIF2B_alpha/beta/delta"/>
</dbReference>
<keyword evidence="3" id="KW-0963">Cytoplasm</keyword>
<organism evidence="11 12">
    <name type="scientific">Oryza meyeriana var. granulata</name>
    <dbReference type="NCBI Taxonomy" id="110450"/>
    <lineage>
        <taxon>Eukaryota</taxon>
        <taxon>Viridiplantae</taxon>
        <taxon>Streptophyta</taxon>
        <taxon>Embryophyta</taxon>
        <taxon>Tracheophyta</taxon>
        <taxon>Spermatophyta</taxon>
        <taxon>Magnoliopsida</taxon>
        <taxon>Liliopsida</taxon>
        <taxon>Poales</taxon>
        <taxon>Poaceae</taxon>
        <taxon>BOP clade</taxon>
        <taxon>Oryzoideae</taxon>
        <taxon>Oryzeae</taxon>
        <taxon>Oryzinae</taxon>
        <taxon>Oryza</taxon>
        <taxon>Oryza meyeriana</taxon>
    </lineage>
</organism>
<evidence type="ECO:0000256" key="8">
    <source>
        <dbReference type="ARBA" id="ARBA00046432"/>
    </source>
</evidence>
<evidence type="ECO:0000256" key="2">
    <source>
        <dbReference type="ARBA" id="ARBA00007251"/>
    </source>
</evidence>
<dbReference type="SUPFAM" id="SSF100950">
    <property type="entry name" value="NagB/RpiA/CoA transferase-like"/>
    <property type="match status" value="1"/>
</dbReference>
<keyword evidence="4" id="KW-0396">Initiation factor</keyword>
<dbReference type="Proteomes" id="UP000479710">
    <property type="component" value="Unassembled WGS sequence"/>
</dbReference>
<dbReference type="EMBL" id="SPHZ02000010">
    <property type="protein sequence ID" value="KAF0894922.1"/>
    <property type="molecule type" value="Genomic_DNA"/>
</dbReference>
<evidence type="ECO:0000256" key="4">
    <source>
        <dbReference type="ARBA" id="ARBA00022540"/>
    </source>
</evidence>
<sequence length="346" mass="35529">MAMATTAASPLQDQTSASSSASTIMAETSSEETQGSEAAVVVGEYSRWMEGAGAGDEAVAAVMALTAVVRSCDAADVEGLVAEINSAANVLKCLEKPYGSLSAACDMFVRYVAAKPDDDAGGGAAGFATKRRLVSRAKIFRDISLKARETVATLCQDFVPDDGGAILVHGRSPAVLAALKLAAANRKRFRVICTEGRPGGAGQRMAGELATACVPAMVLVDAAVAYAMGEVGVVLVGADVVAETGGVVGDVGTYQVALVARAMGKPVYVAAESYKFARLYPLGQKDVDQHGDDRPVDMGGVPVPAGVDVEAPARDYTPPEHLELLVTDVGVLQPAAVSEVLIQLSL</sequence>
<evidence type="ECO:0000313" key="12">
    <source>
        <dbReference type="Proteomes" id="UP000479710"/>
    </source>
</evidence>
<dbReference type="GO" id="GO:0005829">
    <property type="term" value="C:cytosol"/>
    <property type="evidence" value="ECO:0007669"/>
    <property type="project" value="UniProtKB-SubCell"/>
</dbReference>
<evidence type="ECO:0000256" key="5">
    <source>
        <dbReference type="ARBA" id="ARBA00022917"/>
    </source>
</evidence>
<evidence type="ECO:0000256" key="6">
    <source>
        <dbReference type="ARBA" id="ARBA00044208"/>
    </source>
</evidence>
<evidence type="ECO:0000256" key="7">
    <source>
        <dbReference type="ARBA" id="ARBA00044236"/>
    </source>
</evidence>
<evidence type="ECO:0000256" key="9">
    <source>
        <dbReference type="RuleBase" id="RU003814"/>
    </source>
</evidence>
<dbReference type="Gene3D" id="3.40.50.10470">
    <property type="entry name" value="Translation initiation factor eif-2b, domain 2"/>
    <property type="match status" value="1"/>
</dbReference>
<dbReference type="AlphaFoldDB" id="A0A6G1C431"/>
<protein>
    <recommendedName>
        <fullName evidence="6">Translation initiation factor eIF2B subunit alpha</fullName>
    </recommendedName>
    <alternativeName>
        <fullName evidence="7">eIF2B GDP-GTP exchange factor subunit alpha</fullName>
    </alternativeName>
</protein>
<evidence type="ECO:0000256" key="1">
    <source>
        <dbReference type="ARBA" id="ARBA00004514"/>
    </source>
</evidence>
<dbReference type="PANTHER" id="PTHR45860:SF1">
    <property type="entry name" value="TRANSLATION INITIATION FACTOR EIF-2B SUBUNIT ALPHA"/>
    <property type="match status" value="1"/>
</dbReference>
<evidence type="ECO:0000256" key="10">
    <source>
        <dbReference type="SAM" id="MobiDB-lite"/>
    </source>
</evidence>
<dbReference type="Pfam" id="PF01008">
    <property type="entry name" value="IF-2B"/>
    <property type="match status" value="1"/>
</dbReference>
<gene>
    <name evidence="11" type="ORF">E2562_004922</name>
</gene>
<dbReference type="InterPro" id="IPR037171">
    <property type="entry name" value="NagB/RpiA_transferase-like"/>
</dbReference>
<evidence type="ECO:0000313" key="11">
    <source>
        <dbReference type="EMBL" id="KAF0894922.1"/>
    </source>
</evidence>
<feature type="compositionally biased region" description="Low complexity" evidence="10">
    <location>
        <begin position="15"/>
        <end position="33"/>
    </location>
</feature>